<feature type="transmembrane region" description="Helical" evidence="1">
    <location>
        <begin position="152"/>
        <end position="169"/>
    </location>
</feature>
<organism evidence="3 5">
    <name type="scientific">Ligilactobacillus salivarius</name>
    <dbReference type="NCBI Taxonomy" id="1624"/>
    <lineage>
        <taxon>Bacteria</taxon>
        <taxon>Bacillati</taxon>
        <taxon>Bacillota</taxon>
        <taxon>Bacilli</taxon>
        <taxon>Lactobacillales</taxon>
        <taxon>Lactobacillaceae</taxon>
        <taxon>Ligilactobacillus</taxon>
    </lineage>
</organism>
<keyword evidence="1" id="KW-0472">Membrane</keyword>
<feature type="transmembrane region" description="Helical" evidence="1">
    <location>
        <begin position="513"/>
        <end position="531"/>
    </location>
</feature>
<dbReference type="Proteomes" id="UP000471300">
    <property type="component" value="Unassembled WGS sequence"/>
</dbReference>
<name>A0ABD6JAN7_9LACO</name>
<sequence>MIKKYIQNIGINIFFLVLSVYYELTFILGNKPWAFYADLRGDQLFHITRLYGLKHILTNPVAFNTYYGEGNGVNFFYPWVTFYPARILSNLLNSEFKGMMAFLLLTTYLTFVLSYYSCRRYLRWRTKKSIIFSFLWTFGTYRGVDFFNRTDIGELLALICIPPLVMSFIDLIKRKNYSNWIVLALSMSWIILSHVLSALIMVAILTGLLIINIHNVKDIRLWVSLIKSVVITCLLTMLYWLPMLQQMRYIPISRPFIAILEDWAISNNDLIANSLNSNYLQPNVGIVIIFTILTGIINFKGMSNRNKKLLVISSGLIWLCTKTFPWMIFQNTVINYIQFPWRLMLVASFFAYLLSTELIEKIDIKYIVMLIVFVLVSHYSFVLSLPKNNVTLLNNNEKLEKISSKHFNNDYYPKASVKHTQSIGDKKFDINDKNAKVIGYSNTDTEFKFTLINNSKKRIEVDVPILYYLGIEVKNNGEVISPNISSRGTVKLNLSNRRNNVVISSRYTKLAKLSQYISLGTLLFLILILIYKNITYRKLAKVL</sequence>
<evidence type="ECO:0000313" key="3">
    <source>
        <dbReference type="EMBL" id="MYZ66204.1"/>
    </source>
</evidence>
<protein>
    <recommendedName>
        <fullName evidence="6">Membrane protein 6-pyruvoyl-tetrahydropterin synthase-related domain-containing protein</fullName>
    </recommendedName>
</protein>
<evidence type="ECO:0000313" key="4">
    <source>
        <dbReference type="Proteomes" id="UP000470980"/>
    </source>
</evidence>
<dbReference type="AlphaFoldDB" id="A0ABD6JAN7"/>
<gene>
    <name evidence="3" type="ORF">FYL06_04495</name>
    <name evidence="2" type="ORF">FYL10_06020</name>
</gene>
<keyword evidence="1" id="KW-0812">Transmembrane</keyword>
<accession>A0ABD6JAN7</accession>
<proteinExistence type="predicted"/>
<evidence type="ECO:0000313" key="2">
    <source>
        <dbReference type="EMBL" id="MYY73234.1"/>
    </source>
</evidence>
<dbReference type="RefSeq" id="WP_081539095.1">
    <property type="nucleotide sequence ID" value="NZ_CP090411.1"/>
</dbReference>
<feature type="transmembrane region" description="Helical" evidence="1">
    <location>
        <begin position="98"/>
        <end position="118"/>
    </location>
</feature>
<evidence type="ECO:0008006" key="6">
    <source>
        <dbReference type="Google" id="ProtNLM"/>
    </source>
</evidence>
<dbReference type="EMBL" id="VSTR01000007">
    <property type="protein sequence ID" value="MYY73234.1"/>
    <property type="molecule type" value="Genomic_DNA"/>
</dbReference>
<feature type="transmembrane region" description="Helical" evidence="1">
    <location>
        <begin position="309"/>
        <end position="328"/>
    </location>
</feature>
<reference evidence="4 5" key="1">
    <citation type="journal article" date="2020" name="Food Funct.">
        <title>Screening of Lactobacillus salivarius strains from the feces of Chinese populations and the evaluation of their effects against intestinal inflammation in mice.</title>
        <authorList>
            <person name="Zhai Q."/>
            <person name="Shen X."/>
            <person name="Cen S."/>
            <person name="Zhang C."/>
            <person name="Tian F."/>
            <person name="Zhao J."/>
            <person name="Zhang H."/>
            <person name="Xue Y."/>
            <person name="Chen W."/>
        </authorList>
    </citation>
    <scope>NUCLEOTIDE SEQUENCE [LARGE SCALE GENOMIC DNA]</scope>
    <source>
        <strain evidence="3 5">FZJTZ28M4.scaf</strain>
        <strain evidence="2 4">FZJTZ9M6.scaf</strain>
    </source>
</reference>
<feature type="transmembrane region" description="Helical" evidence="1">
    <location>
        <begin position="221"/>
        <end position="241"/>
    </location>
</feature>
<feature type="transmembrane region" description="Helical" evidence="1">
    <location>
        <begin position="181"/>
        <end position="209"/>
    </location>
</feature>
<evidence type="ECO:0000256" key="1">
    <source>
        <dbReference type="SAM" id="Phobius"/>
    </source>
</evidence>
<feature type="transmembrane region" description="Helical" evidence="1">
    <location>
        <begin position="366"/>
        <end position="385"/>
    </location>
</feature>
<keyword evidence="1" id="KW-1133">Transmembrane helix</keyword>
<dbReference type="Proteomes" id="UP000470980">
    <property type="component" value="Unassembled WGS sequence"/>
</dbReference>
<feature type="transmembrane region" description="Helical" evidence="1">
    <location>
        <begin position="279"/>
        <end position="297"/>
    </location>
</feature>
<feature type="transmembrane region" description="Helical" evidence="1">
    <location>
        <begin position="9"/>
        <end position="29"/>
    </location>
</feature>
<dbReference type="EMBL" id="VSTU01000005">
    <property type="protein sequence ID" value="MYZ66204.1"/>
    <property type="molecule type" value="Genomic_DNA"/>
</dbReference>
<evidence type="ECO:0000313" key="5">
    <source>
        <dbReference type="Proteomes" id="UP000471300"/>
    </source>
</evidence>
<comment type="caution">
    <text evidence="3">The sequence shown here is derived from an EMBL/GenBank/DDBJ whole genome shotgun (WGS) entry which is preliminary data.</text>
</comment>
<feature type="transmembrane region" description="Helical" evidence="1">
    <location>
        <begin position="334"/>
        <end position="354"/>
    </location>
</feature>